<dbReference type="Proteomes" id="UP000192610">
    <property type="component" value="Unassembled WGS sequence"/>
</dbReference>
<protein>
    <recommendedName>
        <fullName evidence="1">Peptidase S12 Pab87-related C-terminal domain-containing protein</fullName>
    </recommendedName>
</protein>
<proteinExistence type="predicted"/>
<accession>A0A1V9EN15</accession>
<keyword evidence="3" id="KW-1185">Reference proteome</keyword>
<comment type="caution">
    <text evidence="2">The sequence shown here is derived from an EMBL/GenBank/DDBJ whole genome shotgun (WGS) entry which is preliminary data.</text>
</comment>
<sequence length="100" mass="11202">MLYGKPYKLPIDVPVDSLLLKKYVGHYVFTPTFSMDITVEEGKLVAQPVGQPKTVMLAEKDNYFCALEKDACLEFLINETGSCNEAVLHQGSSEHHGKRQ</sequence>
<feature type="domain" description="Peptidase S12 Pab87-related C-terminal" evidence="1">
    <location>
        <begin position="12"/>
        <end position="89"/>
    </location>
</feature>
<evidence type="ECO:0000259" key="1">
    <source>
        <dbReference type="Pfam" id="PF11954"/>
    </source>
</evidence>
<dbReference type="STRING" id="354355.SAMN05660816_01664"/>
<evidence type="ECO:0000313" key="3">
    <source>
        <dbReference type="Proteomes" id="UP000192610"/>
    </source>
</evidence>
<organism evidence="2 3">
    <name type="scientific">Niastella yeongjuensis</name>
    <dbReference type="NCBI Taxonomy" id="354355"/>
    <lineage>
        <taxon>Bacteria</taxon>
        <taxon>Pseudomonadati</taxon>
        <taxon>Bacteroidota</taxon>
        <taxon>Chitinophagia</taxon>
        <taxon>Chitinophagales</taxon>
        <taxon>Chitinophagaceae</taxon>
        <taxon>Niastella</taxon>
    </lineage>
</organism>
<dbReference type="AlphaFoldDB" id="A0A1V9EN15"/>
<evidence type="ECO:0000313" key="2">
    <source>
        <dbReference type="EMBL" id="OQP47461.1"/>
    </source>
</evidence>
<reference evidence="3" key="1">
    <citation type="submission" date="2016-04" db="EMBL/GenBank/DDBJ databases">
        <authorList>
            <person name="Chen L."/>
            <person name="Zhuang W."/>
            <person name="Wang G."/>
        </authorList>
    </citation>
    <scope>NUCLEOTIDE SEQUENCE [LARGE SCALE GENOMIC DNA]</scope>
    <source>
        <strain evidence="3">17621</strain>
    </source>
</reference>
<name>A0A1V9EN15_9BACT</name>
<dbReference type="EMBL" id="LVXG01000023">
    <property type="protein sequence ID" value="OQP47461.1"/>
    <property type="molecule type" value="Genomic_DNA"/>
</dbReference>
<gene>
    <name evidence="2" type="ORF">A4H97_08190</name>
</gene>
<dbReference type="Pfam" id="PF11954">
    <property type="entry name" value="DUF3471"/>
    <property type="match status" value="1"/>
</dbReference>
<dbReference type="InterPro" id="IPR021860">
    <property type="entry name" value="Peptidase_S12_Pab87-rel_C"/>
</dbReference>